<comment type="pathway">
    <text evidence="2">Secondary metabolite metabolism; methylglyoxal degradation; (R)-lactate from methylglyoxal: step 1/2.</text>
</comment>
<dbReference type="NCBIfam" id="TIGR00068">
    <property type="entry name" value="glyox_I"/>
    <property type="match status" value="1"/>
</dbReference>
<comment type="catalytic activity">
    <reaction evidence="12">
        <text>(R)-S-lactoylglutathione = methylglyoxal + glutathione</text>
        <dbReference type="Rhea" id="RHEA:19069"/>
        <dbReference type="ChEBI" id="CHEBI:17158"/>
        <dbReference type="ChEBI" id="CHEBI:57474"/>
        <dbReference type="ChEBI" id="CHEBI:57925"/>
        <dbReference type="EC" id="4.4.1.5"/>
    </reaction>
</comment>
<dbReference type="InterPro" id="IPR018146">
    <property type="entry name" value="Glyoxalase_1_CS"/>
</dbReference>
<feature type="binding site" evidence="14">
    <location>
        <position position="64"/>
    </location>
    <ligand>
        <name>Zn(2+)</name>
        <dbReference type="ChEBI" id="CHEBI:29105"/>
        <note>ligand shared between dimeric partners</note>
    </ligand>
</feature>
<organism evidence="16 17">
    <name type="scientific">Roseovarius tolerans</name>
    <dbReference type="NCBI Taxonomy" id="74031"/>
    <lineage>
        <taxon>Bacteria</taxon>
        <taxon>Pseudomonadati</taxon>
        <taxon>Pseudomonadota</taxon>
        <taxon>Alphaproteobacteria</taxon>
        <taxon>Rhodobacterales</taxon>
        <taxon>Roseobacteraceae</taxon>
        <taxon>Roseovarius</taxon>
    </lineage>
</organism>
<comment type="cofactor">
    <cofactor evidence="1">
        <name>Ni(2+)</name>
        <dbReference type="ChEBI" id="CHEBI:49786"/>
    </cofactor>
</comment>
<dbReference type="SUPFAM" id="SSF54593">
    <property type="entry name" value="Glyoxalase/Bleomycin resistance protein/Dihydroxybiphenyl dioxygenase"/>
    <property type="match status" value="1"/>
</dbReference>
<dbReference type="GO" id="GO:0005737">
    <property type="term" value="C:cytoplasm"/>
    <property type="evidence" value="ECO:0007669"/>
    <property type="project" value="TreeGrafter"/>
</dbReference>
<feature type="binding site" evidence="14">
    <location>
        <position position="136"/>
    </location>
    <ligand>
        <name>Zn(2+)</name>
        <dbReference type="ChEBI" id="CHEBI:29105"/>
        <note>ligand shared between dimeric partners</note>
    </ligand>
</feature>
<gene>
    <name evidence="16" type="ORF">SAMN04488077_11134</name>
</gene>
<evidence type="ECO:0000256" key="11">
    <source>
        <dbReference type="ARBA" id="ARBA00033298"/>
    </source>
</evidence>
<evidence type="ECO:0000256" key="2">
    <source>
        <dbReference type="ARBA" id="ARBA00005008"/>
    </source>
</evidence>
<comment type="similarity">
    <text evidence="3">Belongs to the glyoxalase I family.</text>
</comment>
<dbReference type="Gene3D" id="3.10.180.10">
    <property type="entry name" value="2,3-Dihydroxybiphenyl 1,2-Dioxygenase, domain 1"/>
    <property type="match status" value="1"/>
</dbReference>
<dbReference type="EC" id="4.4.1.5" evidence="4"/>
<evidence type="ECO:0000256" key="10">
    <source>
        <dbReference type="ARBA" id="ARBA00032460"/>
    </source>
</evidence>
<protein>
    <recommendedName>
        <fullName evidence="4">lactoylglutathione lyase</fullName>
        <ecNumber evidence="4">4.4.1.5</ecNumber>
    </recommendedName>
    <alternativeName>
        <fullName evidence="9">Aldoketomutase</fullName>
    </alternativeName>
    <alternativeName>
        <fullName evidence="8">Glyoxalase I</fullName>
    </alternativeName>
    <alternativeName>
        <fullName evidence="7">Ketone-aldehyde mutase</fullName>
    </alternativeName>
    <alternativeName>
        <fullName evidence="10">Methylglyoxalase</fullName>
    </alternativeName>
    <alternativeName>
        <fullName evidence="11">S-D-lactoylglutathione methylglyoxal lyase</fullName>
    </alternativeName>
</protein>
<evidence type="ECO:0000256" key="7">
    <source>
        <dbReference type="ARBA" id="ARBA00030291"/>
    </source>
</evidence>
<dbReference type="InterPro" id="IPR004360">
    <property type="entry name" value="Glyas_Fos-R_dOase_dom"/>
</dbReference>
<comment type="cofactor">
    <cofactor evidence="14">
        <name>Zn(2+)</name>
        <dbReference type="ChEBI" id="CHEBI:29105"/>
    </cofactor>
    <text evidence="14">Binds 1 zinc ion per subunit. In the homodimer, two zinc ions are bound between subunits.</text>
</comment>
<evidence type="ECO:0000256" key="14">
    <source>
        <dbReference type="PIRSR" id="PIRSR604361-3"/>
    </source>
</evidence>
<accession>A0A1H8D9V3</accession>
<evidence type="ECO:0000256" key="3">
    <source>
        <dbReference type="ARBA" id="ARBA00010363"/>
    </source>
</evidence>
<dbReference type="Pfam" id="PF00903">
    <property type="entry name" value="Glyoxalase"/>
    <property type="match status" value="1"/>
</dbReference>
<evidence type="ECO:0000256" key="4">
    <source>
        <dbReference type="ARBA" id="ARBA00012081"/>
    </source>
</evidence>
<dbReference type="GO" id="GO:0046872">
    <property type="term" value="F:metal ion binding"/>
    <property type="evidence" value="ECO:0007669"/>
    <property type="project" value="UniProtKB-KW"/>
</dbReference>
<proteinExistence type="inferred from homology"/>
<evidence type="ECO:0000256" key="9">
    <source>
        <dbReference type="ARBA" id="ARBA00030892"/>
    </source>
</evidence>
<dbReference type="GO" id="GO:0004462">
    <property type="term" value="F:lactoylglutathione lyase activity"/>
    <property type="evidence" value="ECO:0007669"/>
    <property type="project" value="UniProtKB-EC"/>
</dbReference>
<dbReference type="AlphaFoldDB" id="A0A1H8D9V3"/>
<dbReference type="RefSeq" id="WP_074786739.1">
    <property type="nucleotide sequence ID" value="NZ_FOBO01000011.1"/>
</dbReference>
<evidence type="ECO:0000256" key="1">
    <source>
        <dbReference type="ARBA" id="ARBA00001967"/>
    </source>
</evidence>
<dbReference type="PANTHER" id="PTHR46036">
    <property type="entry name" value="LACTOYLGLUTATHIONE LYASE"/>
    <property type="match status" value="1"/>
</dbReference>
<dbReference type="PROSITE" id="PS51819">
    <property type="entry name" value="VOC"/>
    <property type="match status" value="1"/>
</dbReference>
<keyword evidence="14" id="KW-0862">Zinc</keyword>
<dbReference type="InterPro" id="IPR029068">
    <property type="entry name" value="Glyas_Bleomycin-R_OHBP_Dase"/>
</dbReference>
<evidence type="ECO:0000259" key="15">
    <source>
        <dbReference type="PROSITE" id="PS51819"/>
    </source>
</evidence>
<feature type="domain" description="VOC" evidence="15">
    <location>
        <begin position="10"/>
        <end position="140"/>
    </location>
</feature>
<dbReference type="Proteomes" id="UP000182160">
    <property type="component" value="Unassembled WGS sequence"/>
</dbReference>
<dbReference type="EMBL" id="FOBO01000011">
    <property type="protein sequence ID" value="SEN03338.1"/>
    <property type="molecule type" value="Genomic_DNA"/>
</dbReference>
<dbReference type="InterPro" id="IPR004361">
    <property type="entry name" value="Glyoxalase_1"/>
</dbReference>
<feature type="binding site" evidence="14">
    <location>
        <position position="82"/>
    </location>
    <ligand>
        <name>Zn(2+)</name>
        <dbReference type="ChEBI" id="CHEBI:29105"/>
        <note>ligand shared between dimeric partners</note>
    </ligand>
</feature>
<evidence type="ECO:0000256" key="12">
    <source>
        <dbReference type="ARBA" id="ARBA00048273"/>
    </source>
</evidence>
<dbReference type="UniPathway" id="UPA00619">
    <property type="reaction ID" value="UER00675"/>
</dbReference>
<sequence>MTEQPNLPTSILYTMVRVGDLDRSIAFYQDALGMREIRRETFPEGRFTLVFMGYGNSPSAPTVELTWNWDETSYQHGTGYGHIALGVSDIYAACERLTEMGVRVTRPAGPMKFAPTETGEKEVIAFLNDPDGYSIELIETAK</sequence>
<evidence type="ECO:0000256" key="6">
    <source>
        <dbReference type="ARBA" id="ARBA00023239"/>
    </source>
</evidence>
<keyword evidence="6 16" id="KW-0456">Lyase</keyword>
<dbReference type="InterPro" id="IPR037523">
    <property type="entry name" value="VOC_core"/>
</dbReference>
<dbReference type="PROSITE" id="PS00935">
    <property type="entry name" value="GLYOXALASE_I_2"/>
    <property type="match status" value="1"/>
</dbReference>
<keyword evidence="5 14" id="KW-0479">Metal-binding</keyword>
<reference evidence="16 17" key="1">
    <citation type="submission" date="2016-10" db="EMBL/GenBank/DDBJ databases">
        <authorList>
            <person name="de Groot N.N."/>
        </authorList>
    </citation>
    <scope>NUCLEOTIDE SEQUENCE [LARGE SCALE GENOMIC DNA]</scope>
    <source>
        <strain evidence="16 17">DSM 11457</strain>
    </source>
</reference>
<evidence type="ECO:0000256" key="13">
    <source>
        <dbReference type="PIRSR" id="PIRSR604361-1"/>
    </source>
</evidence>
<evidence type="ECO:0000313" key="16">
    <source>
        <dbReference type="EMBL" id="SEN03338.1"/>
    </source>
</evidence>
<evidence type="ECO:0000256" key="5">
    <source>
        <dbReference type="ARBA" id="ARBA00022723"/>
    </source>
</evidence>
<dbReference type="GO" id="GO:0019243">
    <property type="term" value="P:methylglyoxal catabolic process to D-lactate via S-lactoyl-glutathione"/>
    <property type="evidence" value="ECO:0007669"/>
    <property type="project" value="TreeGrafter"/>
</dbReference>
<evidence type="ECO:0000313" key="17">
    <source>
        <dbReference type="Proteomes" id="UP000182160"/>
    </source>
</evidence>
<name>A0A1H8D9V3_9RHOB</name>
<dbReference type="PANTHER" id="PTHR46036:SF5">
    <property type="entry name" value="LACTOYLGLUTATHIONE LYASE"/>
    <property type="match status" value="1"/>
</dbReference>
<feature type="active site" description="Proton donor/acceptor" evidence="13">
    <location>
        <position position="136"/>
    </location>
</feature>
<evidence type="ECO:0000256" key="8">
    <source>
        <dbReference type="ARBA" id="ARBA00030537"/>
    </source>
</evidence>